<feature type="transmembrane region" description="Helical" evidence="1">
    <location>
        <begin position="95"/>
        <end position="115"/>
    </location>
</feature>
<keyword evidence="1" id="KW-1133">Transmembrane helix</keyword>
<feature type="transmembrane region" description="Helical" evidence="1">
    <location>
        <begin position="31"/>
        <end position="50"/>
    </location>
</feature>
<evidence type="ECO:0008006" key="4">
    <source>
        <dbReference type="Google" id="ProtNLM"/>
    </source>
</evidence>
<keyword evidence="1" id="KW-0812">Transmembrane</keyword>
<comment type="caution">
    <text evidence="2">The sequence shown here is derived from an EMBL/GenBank/DDBJ whole genome shotgun (WGS) entry which is preliminary data.</text>
</comment>
<keyword evidence="1" id="KW-0472">Membrane</keyword>
<proteinExistence type="predicted"/>
<dbReference type="RefSeq" id="WP_353317544.1">
    <property type="nucleotide sequence ID" value="NZ_BAABVV010000028.1"/>
</dbReference>
<keyword evidence="3" id="KW-1185">Reference proteome</keyword>
<evidence type="ECO:0000313" key="2">
    <source>
        <dbReference type="EMBL" id="GAA6114162.1"/>
    </source>
</evidence>
<sequence>MRIDWRYFMAELLVIWAPLTIAMFICQFLNFNWILSGLSLLFAYFLVVLFNRSNRLFTYLFHVEKQTHNAFFESVLFFVLIAIGLFVILHLVNDAVIGVSGFVFIGVFAGSLVIGPASNKDSY</sequence>
<protein>
    <recommendedName>
        <fullName evidence="4">Integral membrane protein</fullName>
    </recommendedName>
</protein>
<evidence type="ECO:0000256" key="1">
    <source>
        <dbReference type="SAM" id="Phobius"/>
    </source>
</evidence>
<organism evidence="2 3">
    <name type="scientific">Apilactobacillus apinorum</name>
    <dbReference type="NCBI Taxonomy" id="1218495"/>
    <lineage>
        <taxon>Bacteria</taxon>
        <taxon>Bacillati</taxon>
        <taxon>Bacillota</taxon>
        <taxon>Bacilli</taxon>
        <taxon>Lactobacillales</taxon>
        <taxon>Lactobacillaceae</taxon>
        <taxon>Apilactobacillus</taxon>
    </lineage>
</organism>
<feature type="transmembrane region" description="Helical" evidence="1">
    <location>
        <begin position="70"/>
        <end position="89"/>
    </location>
</feature>
<evidence type="ECO:0000313" key="3">
    <source>
        <dbReference type="Proteomes" id="UP001438112"/>
    </source>
</evidence>
<dbReference type="EMBL" id="BAABVV010000028">
    <property type="protein sequence ID" value="GAA6114162.1"/>
    <property type="molecule type" value="Genomic_DNA"/>
</dbReference>
<gene>
    <name evidence="2" type="ORF">AP20H10_05250</name>
</gene>
<name>A0ABP9ZH77_9LACO</name>
<feature type="transmembrane region" description="Helical" evidence="1">
    <location>
        <begin position="7"/>
        <end position="25"/>
    </location>
</feature>
<reference evidence="2 3" key="1">
    <citation type="submission" date="2024-03" db="EMBL/GenBank/DDBJ databases">
        <title>Inconsistent identification of Apilactobacillus kunkeei-related strains obtained by well-developed overall genome related indices.</title>
        <authorList>
            <person name="Maeno S."/>
            <person name="Endo A."/>
        </authorList>
    </citation>
    <scope>NUCLEOTIDE SEQUENCE [LARGE SCALE GENOMIC DNA]</scope>
    <source>
        <strain evidence="2 3">20H-10</strain>
    </source>
</reference>
<dbReference type="Proteomes" id="UP001438112">
    <property type="component" value="Unassembled WGS sequence"/>
</dbReference>
<accession>A0ABP9ZH77</accession>